<keyword evidence="4 6" id="KW-0472">Membrane</keyword>
<dbReference type="InterPro" id="IPR050307">
    <property type="entry name" value="Sterol_Desaturase_Related"/>
</dbReference>
<comment type="subcellular location">
    <subcellularLocation>
        <location evidence="1">Membrane</location>
    </subcellularLocation>
</comment>
<dbReference type="GO" id="GO:0005506">
    <property type="term" value="F:iron ion binding"/>
    <property type="evidence" value="ECO:0007669"/>
    <property type="project" value="InterPro"/>
</dbReference>
<evidence type="ECO:0000259" key="7">
    <source>
        <dbReference type="Pfam" id="PF04116"/>
    </source>
</evidence>
<dbReference type="Proteomes" id="UP000244892">
    <property type="component" value="Chromosome"/>
</dbReference>
<dbReference type="GO" id="GO:0008610">
    <property type="term" value="P:lipid biosynthetic process"/>
    <property type="evidence" value="ECO:0007669"/>
    <property type="project" value="InterPro"/>
</dbReference>
<dbReference type="Pfam" id="PF04116">
    <property type="entry name" value="FA_hydroxylase"/>
    <property type="match status" value="1"/>
</dbReference>
<evidence type="ECO:0000256" key="4">
    <source>
        <dbReference type="ARBA" id="ARBA00023136"/>
    </source>
</evidence>
<keyword evidence="2 6" id="KW-0812">Transmembrane</keyword>
<dbReference type="InterPro" id="IPR006694">
    <property type="entry name" value="Fatty_acid_hydroxylase"/>
</dbReference>
<feature type="transmembrane region" description="Helical" evidence="6">
    <location>
        <begin position="128"/>
        <end position="147"/>
    </location>
</feature>
<dbReference type="GO" id="GO:0016020">
    <property type="term" value="C:membrane"/>
    <property type="evidence" value="ECO:0007669"/>
    <property type="project" value="UniProtKB-SubCell"/>
</dbReference>
<gene>
    <name evidence="8" type="ORF">DEH84_17365</name>
</gene>
<accession>A0A2U8FVE9</accession>
<sequence>MTAARPPPTLRVNGDRCMVRHCVSWLFLFGSVALGIATVLHFDFDPAPIATHFLFPYYALCTGLQYVWPETPNRFERGEVLTDVLHNLMLIAVTGFQNFVIHALVALTGTGLLFQYGVLSDAWAAHHLPLWGQVLVAWLVFDFMFYVTHRIGHEVDFFWRLHSVHHCAHRLSVLNASRAHPLDLIWRRIVPVFVTFQTGVSQEAFILSGVIGSVLATITHMNVRFRFGWLNYLIGTNEIHRWHHSNRIEEAKNYSIVMLWDHLFGTFVYPQGRRAPERLGLFDERHYPLHGFLGQQLVPLTWARMKARRAREDASLAQPGSMAATPAPGGLAHPAGAPQPTAAP</sequence>
<feature type="transmembrane region" description="Helical" evidence="6">
    <location>
        <begin position="21"/>
        <end position="42"/>
    </location>
</feature>
<name>A0A2U8FVE9_9BURK</name>
<protein>
    <submittedName>
        <fullName evidence="8">Fatty acid hydroxylase family protein</fullName>
    </submittedName>
</protein>
<evidence type="ECO:0000256" key="1">
    <source>
        <dbReference type="ARBA" id="ARBA00004370"/>
    </source>
</evidence>
<keyword evidence="3 6" id="KW-1133">Transmembrane helix</keyword>
<organism evidence="8 9">
    <name type="scientific">Aquabacterium olei</name>
    <dbReference type="NCBI Taxonomy" id="1296669"/>
    <lineage>
        <taxon>Bacteria</taxon>
        <taxon>Pseudomonadati</taxon>
        <taxon>Pseudomonadota</taxon>
        <taxon>Betaproteobacteria</taxon>
        <taxon>Burkholderiales</taxon>
        <taxon>Aquabacterium</taxon>
    </lineage>
</organism>
<evidence type="ECO:0000256" key="5">
    <source>
        <dbReference type="SAM" id="MobiDB-lite"/>
    </source>
</evidence>
<feature type="transmembrane region" description="Helical" evidence="6">
    <location>
        <begin position="48"/>
        <end position="68"/>
    </location>
</feature>
<dbReference type="AlphaFoldDB" id="A0A2U8FVE9"/>
<feature type="transmembrane region" description="Helical" evidence="6">
    <location>
        <begin position="88"/>
        <end position="116"/>
    </location>
</feature>
<keyword evidence="9" id="KW-1185">Reference proteome</keyword>
<proteinExistence type="predicted"/>
<evidence type="ECO:0000256" key="3">
    <source>
        <dbReference type="ARBA" id="ARBA00022989"/>
    </source>
</evidence>
<evidence type="ECO:0000313" key="8">
    <source>
        <dbReference type="EMBL" id="AWI54990.1"/>
    </source>
</evidence>
<feature type="domain" description="Fatty acid hydroxylase" evidence="7">
    <location>
        <begin position="134"/>
        <end position="266"/>
    </location>
</feature>
<dbReference type="PANTHER" id="PTHR11863">
    <property type="entry name" value="STEROL DESATURASE"/>
    <property type="match status" value="1"/>
</dbReference>
<evidence type="ECO:0000256" key="6">
    <source>
        <dbReference type="SAM" id="Phobius"/>
    </source>
</evidence>
<reference evidence="8 9" key="1">
    <citation type="submission" date="2018-05" db="EMBL/GenBank/DDBJ databases">
        <title>complete genome sequence of Aquabacterium olei NBRC 110486.</title>
        <authorList>
            <person name="Tang B."/>
            <person name="Chang J."/>
            <person name="Zhang L."/>
            <person name="Yang H."/>
        </authorList>
    </citation>
    <scope>NUCLEOTIDE SEQUENCE [LARGE SCALE GENOMIC DNA]</scope>
    <source>
        <strain evidence="8 9">NBRC 110486</strain>
    </source>
</reference>
<feature type="compositionally biased region" description="Low complexity" evidence="5">
    <location>
        <begin position="323"/>
        <end position="344"/>
    </location>
</feature>
<feature type="region of interest" description="Disordered" evidence="5">
    <location>
        <begin position="313"/>
        <end position="344"/>
    </location>
</feature>
<evidence type="ECO:0000256" key="2">
    <source>
        <dbReference type="ARBA" id="ARBA00022692"/>
    </source>
</evidence>
<dbReference type="EMBL" id="CP029210">
    <property type="protein sequence ID" value="AWI54990.1"/>
    <property type="molecule type" value="Genomic_DNA"/>
</dbReference>
<dbReference type="GO" id="GO:0016491">
    <property type="term" value="F:oxidoreductase activity"/>
    <property type="evidence" value="ECO:0007669"/>
    <property type="project" value="InterPro"/>
</dbReference>
<dbReference type="KEGG" id="aon:DEH84_17365"/>
<evidence type="ECO:0000313" key="9">
    <source>
        <dbReference type="Proteomes" id="UP000244892"/>
    </source>
</evidence>